<dbReference type="SUPFAM" id="SSF50129">
    <property type="entry name" value="GroES-like"/>
    <property type="match status" value="1"/>
</dbReference>
<accession>A0A2P7YIU7</accession>
<evidence type="ECO:0000259" key="1">
    <source>
        <dbReference type="SMART" id="SM00829"/>
    </source>
</evidence>
<dbReference type="InterPro" id="IPR013154">
    <property type="entry name" value="ADH-like_N"/>
</dbReference>
<protein>
    <submittedName>
        <fullName evidence="2">Quinone oxidoreductase-like protein 2</fullName>
    </submittedName>
</protein>
<dbReference type="InterPro" id="IPR020843">
    <property type="entry name" value="ER"/>
</dbReference>
<evidence type="ECO:0000313" key="2">
    <source>
        <dbReference type="EMBL" id="PSK35865.1"/>
    </source>
</evidence>
<dbReference type="PANTHER" id="PTHR45033">
    <property type="match status" value="1"/>
</dbReference>
<comment type="caution">
    <text evidence="2">The sequence shown here is derived from an EMBL/GenBank/DDBJ whole genome shotgun (WGS) entry which is preliminary data.</text>
</comment>
<sequence length="351" mass="37755">MPKVFRNSTNRSYEDIVPRDEPIPKAGWGQAVIEVKAVSLNYRDLVMSGSANPLGAKKDLVPFSDASGVVVEVGEGVEDVQVGDHVVAVFDQSFLYGQRKDWTHSYGGAIDGFLREYADVPASSLVKIPKDSPLTWAQWACLPCAGVTAWNALYGLVPLRSAQTVLLEGTGGVSIIGLLLAKAAGARTIITSSSDEKVKIAKEKYGADHTINYNTYPNWGEKVLELTDGRGVDFVFENGGVGTIQQSISCAKTGSGVVALIGVLSGIHHEQMPNMIVQAVMQACVLRGIYVGPKIMLEDLVEVVSAHNIPMPVSDTFEFAQEGVLAAFRHLKDGKHIGKICIDVDRKSDDV</sequence>
<dbReference type="STRING" id="40998.A0A2P7YIU7"/>
<dbReference type="InterPro" id="IPR011032">
    <property type="entry name" value="GroES-like_sf"/>
</dbReference>
<dbReference type="InterPro" id="IPR013149">
    <property type="entry name" value="ADH-like_C"/>
</dbReference>
<dbReference type="InterPro" id="IPR052711">
    <property type="entry name" value="Zinc_ADH-like"/>
</dbReference>
<dbReference type="Pfam" id="PF00107">
    <property type="entry name" value="ADH_zinc_N"/>
    <property type="match status" value="1"/>
</dbReference>
<keyword evidence="3" id="KW-1185">Reference proteome</keyword>
<dbReference type="CDD" id="cd08276">
    <property type="entry name" value="MDR7"/>
    <property type="match status" value="1"/>
</dbReference>
<dbReference type="PANTHER" id="PTHR45033:SF2">
    <property type="entry name" value="ZINC-TYPE ALCOHOL DEHYDROGENASE-LIKE PROTEIN C1773.06C"/>
    <property type="match status" value="1"/>
</dbReference>
<dbReference type="Pfam" id="PF08240">
    <property type="entry name" value="ADH_N"/>
    <property type="match status" value="1"/>
</dbReference>
<proteinExistence type="predicted"/>
<dbReference type="SUPFAM" id="SSF51735">
    <property type="entry name" value="NAD(P)-binding Rossmann-fold domains"/>
    <property type="match status" value="1"/>
</dbReference>
<dbReference type="Gene3D" id="3.90.180.10">
    <property type="entry name" value="Medium-chain alcohol dehydrogenases, catalytic domain"/>
    <property type="match status" value="1"/>
</dbReference>
<dbReference type="EMBL" id="NHZQ01000422">
    <property type="protein sequence ID" value="PSK35865.1"/>
    <property type="molecule type" value="Genomic_DNA"/>
</dbReference>
<dbReference type="Proteomes" id="UP000243723">
    <property type="component" value="Unassembled WGS sequence"/>
</dbReference>
<reference evidence="2 3" key="1">
    <citation type="submission" date="2017-05" db="EMBL/GenBank/DDBJ databases">
        <title>Draft genome sequence of Elsinoe australis.</title>
        <authorList>
            <person name="Cheng Q."/>
        </authorList>
    </citation>
    <scope>NUCLEOTIDE SEQUENCE [LARGE SCALE GENOMIC DNA]</scope>
    <source>
        <strain evidence="2 3">NL1</strain>
    </source>
</reference>
<dbReference type="Gene3D" id="3.40.50.720">
    <property type="entry name" value="NAD(P)-binding Rossmann-like Domain"/>
    <property type="match status" value="1"/>
</dbReference>
<gene>
    <name evidence="2" type="ORF">B9Z65_5680</name>
</gene>
<dbReference type="GO" id="GO:0016491">
    <property type="term" value="F:oxidoreductase activity"/>
    <property type="evidence" value="ECO:0007669"/>
    <property type="project" value="InterPro"/>
</dbReference>
<dbReference type="SMART" id="SM00829">
    <property type="entry name" value="PKS_ER"/>
    <property type="match status" value="1"/>
</dbReference>
<organism evidence="2 3">
    <name type="scientific">Elsinoe australis</name>
    <dbReference type="NCBI Taxonomy" id="40998"/>
    <lineage>
        <taxon>Eukaryota</taxon>
        <taxon>Fungi</taxon>
        <taxon>Dikarya</taxon>
        <taxon>Ascomycota</taxon>
        <taxon>Pezizomycotina</taxon>
        <taxon>Dothideomycetes</taxon>
        <taxon>Dothideomycetidae</taxon>
        <taxon>Myriangiales</taxon>
        <taxon>Elsinoaceae</taxon>
        <taxon>Elsinoe</taxon>
    </lineage>
</organism>
<evidence type="ECO:0000313" key="3">
    <source>
        <dbReference type="Proteomes" id="UP000243723"/>
    </source>
</evidence>
<feature type="domain" description="Enoyl reductase (ER)" evidence="1">
    <location>
        <begin position="11"/>
        <end position="342"/>
    </location>
</feature>
<dbReference type="AlphaFoldDB" id="A0A2P7YIU7"/>
<name>A0A2P7YIU7_9PEZI</name>
<dbReference type="OrthoDB" id="3509362at2759"/>
<dbReference type="InterPro" id="IPR036291">
    <property type="entry name" value="NAD(P)-bd_dom_sf"/>
</dbReference>